<dbReference type="Pfam" id="PF00188">
    <property type="entry name" value="CAP"/>
    <property type="match status" value="1"/>
</dbReference>
<accession>A0A934N8T1</accession>
<comment type="caution">
    <text evidence="3">The sequence shown here is derived from an EMBL/GenBank/DDBJ whole genome shotgun (WGS) entry which is preliminary data.</text>
</comment>
<evidence type="ECO:0000313" key="4">
    <source>
        <dbReference type="Proteomes" id="UP000612893"/>
    </source>
</evidence>
<dbReference type="Gene3D" id="3.40.33.10">
    <property type="entry name" value="CAP"/>
    <property type="match status" value="1"/>
</dbReference>
<sequence>MAATQPPAAPASSGSGSVQQQLTNQARAGAGLAPLQWNACLAGVAQRHAAEMAQAGHIYHGDGVQQGLACGQGYTRAGENVGMTSPGIDDSRIFTGFMNSPGHKANIMGAYRFIGTAWVLGADGAGYVSVEFAG</sequence>
<name>A0A934N8T1_9BACT</name>
<evidence type="ECO:0000259" key="2">
    <source>
        <dbReference type="Pfam" id="PF00188"/>
    </source>
</evidence>
<organism evidence="3 4">
    <name type="scientific">Candidatus Nephthysia bennettiae</name>
    <dbReference type="NCBI Taxonomy" id="3127016"/>
    <lineage>
        <taxon>Bacteria</taxon>
        <taxon>Bacillati</taxon>
        <taxon>Candidatus Dormiibacterota</taxon>
        <taxon>Candidatus Dormibacteria</taxon>
        <taxon>Candidatus Dormibacterales</taxon>
        <taxon>Candidatus Dormibacteraceae</taxon>
        <taxon>Candidatus Nephthysia</taxon>
    </lineage>
</organism>
<reference evidence="3" key="1">
    <citation type="submission" date="2020-10" db="EMBL/GenBank/DDBJ databases">
        <title>Ca. Dormibacterota MAGs.</title>
        <authorList>
            <person name="Montgomery K."/>
        </authorList>
    </citation>
    <scope>NUCLEOTIDE SEQUENCE [LARGE SCALE GENOMIC DNA]</scope>
    <source>
        <strain evidence="3">SC8812_S17_10</strain>
    </source>
</reference>
<feature type="region of interest" description="Disordered" evidence="1">
    <location>
        <begin position="1"/>
        <end position="21"/>
    </location>
</feature>
<protein>
    <submittedName>
        <fullName evidence="3">CAP domain-containing protein</fullName>
    </submittedName>
</protein>
<feature type="domain" description="SCP" evidence="2">
    <location>
        <begin position="22"/>
        <end position="130"/>
    </location>
</feature>
<evidence type="ECO:0000256" key="1">
    <source>
        <dbReference type="SAM" id="MobiDB-lite"/>
    </source>
</evidence>
<keyword evidence="4" id="KW-1185">Reference proteome</keyword>
<evidence type="ECO:0000313" key="3">
    <source>
        <dbReference type="EMBL" id="MBJ7598293.1"/>
    </source>
</evidence>
<dbReference type="EMBL" id="JAEKNR010000102">
    <property type="protein sequence ID" value="MBJ7598293.1"/>
    <property type="molecule type" value="Genomic_DNA"/>
</dbReference>
<dbReference type="InterPro" id="IPR035940">
    <property type="entry name" value="CAP_sf"/>
</dbReference>
<dbReference type="AlphaFoldDB" id="A0A934N8T1"/>
<proteinExistence type="predicted"/>
<dbReference type="Proteomes" id="UP000612893">
    <property type="component" value="Unassembled WGS sequence"/>
</dbReference>
<dbReference type="PANTHER" id="PTHR31157:SF1">
    <property type="entry name" value="SCP DOMAIN-CONTAINING PROTEIN"/>
    <property type="match status" value="1"/>
</dbReference>
<dbReference type="PANTHER" id="PTHR31157">
    <property type="entry name" value="SCP DOMAIN-CONTAINING PROTEIN"/>
    <property type="match status" value="1"/>
</dbReference>
<dbReference type="InterPro" id="IPR014044">
    <property type="entry name" value="CAP_dom"/>
</dbReference>
<gene>
    <name evidence="3" type="ORF">JF922_09435</name>
</gene>
<dbReference type="SUPFAM" id="SSF55797">
    <property type="entry name" value="PR-1-like"/>
    <property type="match status" value="1"/>
</dbReference>
<dbReference type="CDD" id="cd05379">
    <property type="entry name" value="CAP_bacterial"/>
    <property type="match status" value="1"/>
</dbReference>